<dbReference type="SUPFAM" id="SSF51905">
    <property type="entry name" value="FAD/NAD(P)-binding domain"/>
    <property type="match status" value="1"/>
</dbReference>
<keyword evidence="2" id="KW-0560">Oxidoreductase</keyword>
<keyword evidence="6" id="KW-1185">Reference proteome</keyword>
<protein>
    <recommendedName>
        <fullName evidence="7">FAD/NAD(P)-binding domain-containing protein</fullName>
    </recommendedName>
</protein>
<gene>
    <name evidence="5" type="ORF">MCHLO_00117</name>
</gene>
<dbReference type="PANTHER" id="PTHR13789:SF309">
    <property type="entry name" value="PUTATIVE (AFU_ORTHOLOGUE AFUA_6G14510)-RELATED"/>
    <property type="match status" value="1"/>
</dbReference>
<evidence type="ECO:0000313" key="5">
    <source>
        <dbReference type="EMBL" id="GAT42402.1"/>
    </source>
</evidence>
<keyword evidence="3" id="KW-0503">Monooxygenase</keyword>
<evidence type="ECO:0000256" key="2">
    <source>
        <dbReference type="ARBA" id="ARBA00023002"/>
    </source>
</evidence>
<dbReference type="Gene3D" id="3.50.50.60">
    <property type="entry name" value="FAD/NAD(P)-binding domain"/>
    <property type="match status" value="2"/>
</dbReference>
<evidence type="ECO:0000256" key="1">
    <source>
        <dbReference type="ARBA" id="ARBA00007992"/>
    </source>
</evidence>
<evidence type="ECO:0000256" key="3">
    <source>
        <dbReference type="ARBA" id="ARBA00023033"/>
    </source>
</evidence>
<name>A0ABQ0KUV2_MYCCL</name>
<reference evidence="5" key="1">
    <citation type="submission" date="2014-09" db="EMBL/GenBank/DDBJ databases">
        <title>Genome sequence of the luminous mushroom Mycena chlorophos for searching fungal bioluminescence genes.</title>
        <authorList>
            <person name="Tanaka Y."/>
            <person name="Kasuga D."/>
            <person name="Oba Y."/>
            <person name="Hase S."/>
            <person name="Sato K."/>
            <person name="Oba Y."/>
            <person name="Sakakibara Y."/>
        </authorList>
    </citation>
    <scope>NUCLEOTIDE SEQUENCE</scope>
</reference>
<evidence type="ECO:0000256" key="4">
    <source>
        <dbReference type="SAM" id="MobiDB-lite"/>
    </source>
</evidence>
<dbReference type="Proteomes" id="UP000815677">
    <property type="component" value="Unassembled WGS sequence"/>
</dbReference>
<feature type="region of interest" description="Disordered" evidence="4">
    <location>
        <begin position="154"/>
        <end position="193"/>
    </location>
</feature>
<dbReference type="EMBL" id="DF837883">
    <property type="protein sequence ID" value="GAT42402.1"/>
    <property type="molecule type" value="Genomic_DNA"/>
</dbReference>
<comment type="similarity">
    <text evidence="1">Belongs to the paxM FAD-dependent monooxygenase family.</text>
</comment>
<dbReference type="Pfam" id="PF13450">
    <property type="entry name" value="NAD_binding_8"/>
    <property type="match status" value="1"/>
</dbReference>
<dbReference type="InterPro" id="IPR036188">
    <property type="entry name" value="FAD/NAD-bd_sf"/>
</dbReference>
<accession>A0ABQ0KUV2</accession>
<dbReference type="PRINTS" id="PR00420">
    <property type="entry name" value="RNGMNOXGNASE"/>
</dbReference>
<evidence type="ECO:0008006" key="7">
    <source>
        <dbReference type="Google" id="ProtNLM"/>
    </source>
</evidence>
<dbReference type="InterPro" id="IPR050493">
    <property type="entry name" value="FAD-dep_Monooxygenase_BioMet"/>
</dbReference>
<evidence type="ECO:0000313" key="6">
    <source>
        <dbReference type="Proteomes" id="UP000815677"/>
    </source>
</evidence>
<proteinExistence type="inferred from homology"/>
<organism evidence="5 6">
    <name type="scientific">Mycena chlorophos</name>
    <name type="common">Agaric fungus</name>
    <name type="synonym">Agaricus chlorophos</name>
    <dbReference type="NCBI Taxonomy" id="658473"/>
    <lineage>
        <taxon>Eukaryota</taxon>
        <taxon>Fungi</taxon>
        <taxon>Dikarya</taxon>
        <taxon>Basidiomycota</taxon>
        <taxon>Agaricomycotina</taxon>
        <taxon>Agaricomycetes</taxon>
        <taxon>Agaricomycetidae</taxon>
        <taxon>Agaricales</taxon>
        <taxon>Marasmiineae</taxon>
        <taxon>Mycenaceae</taxon>
        <taxon>Mycena</taxon>
    </lineage>
</organism>
<sequence>MEFEKQPRRFLYRIARRVDDDDWPWKGWSRCRMDFDPPAGLLLCFRDWRANLVAQHLQSFILLDPYPHLFQPQSVERRPFIPPNSVIRARPPYAPAMVVASIDGHPVQARRKPPILALPHTTTLPFMDELRSIVEMGPASSTFAASPHVTTIHVSSANSSSPQPCPSPSRIPPTHSKHRSDARANGPRTFGLGGHSERALRVLLEPRNASMLRFSFCGLEDAEGGRHVFGLLGRVAEVGRACTDGGAIAQGSSPTTTPSFSAAAVASIQVFETTKYSACVRPKPHPRDARRRYQRVDLLVAVPSTTPAVPAQNHPPALTSSTTFPASTAISPMGLPADYHSRRGRIRPSDLARHRYRRTVELEKHDRRVLYHLLRVFVDMDGLCNWSQKPPRCIIDDISADDCLVAPTSTSYSMYRNANTLLRLAVSIADSPALPVGIGPALSTFGVFFAAHDWVCFASTSPRPLLTRSSSFFWGCLDLRMRIGQPLVVAAAIGGFLLGSDVLRNVLREFRLHTASKTACVEAMGVNRQRWPLWEEARNDVDTDLRLLASASFLAFLRILADCCASAATLPFAPRASCISFISCCLLLAYRALTCLQIVVGASVAGLAVGVALRKAGHDVQVLDKADKLPLRGSSVRLPTHFCLCSLSLLVFAGSRRLRSVCLEVTAGIPRPRISSQTPLTQTARMPPNGSKILFDWGLHTQSQFMDYNPSVGAAFFTGFRFEGKGSNGLMDLMGYQSYSREMLEQVRGDFLILRYADLINVLYQLIHHIPSQCPSRMLTSPICFNAEVSSVDLDACSVRLKNGETLYADAIIGADGLDGAVRAALRQEAASDLRPSKIWDLDYWVYSGMIPPEDVERIEPSLLKPYVGHGQGIFFGHNRTALLLGMGNQLSLCIIVIEGGHKTISDSLGPDCDGFLRQLAAYADANTECPIVIRRTCDPGQLDSWVSHSGRVAVLGEAAHPFTPVALQSYACALEDGAFLGKIFSHTDDPKRVPELLHAFQEHRQPRTDFLRTIEEKYLVVLTVPNGEQQEMRDGMFRSNHALGRNILDAPEATKMEVEAMEETQIVFDYDPEDDADEWWITWGRYHDTGSGPGVRKDLTRDLGLWFSESAFTQISVSDG</sequence>
<dbReference type="PANTHER" id="PTHR13789">
    <property type="entry name" value="MONOOXYGENASE"/>
    <property type="match status" value="1"/>
</dbReference>